<organism evidence="1 2">
    <name type="scientific">Schistosoma mattheei</name>
    <dbReference type="NCBI Taxonomy" id="31246"/>
    <lineage>
        <taxon>Eukaryota</taxon>
        <taxon>Metazoa</taxon>
        <taxon>Spiralia</taxon>
        <taxon>Lophotrochozoa</taxon>
        <taxon>Platyhelminthes</taxon>
        <taxon>Trematoda</taxon>
        <taxon>Digenea</taxon>
        <taxon>Strigeidida</taxon>
        <taxon>Schistosomatoidea</taxon>
        <taxon>Schistosomatidae</taxon>
        <taxon>Schistosoma</taxon>
    </lineage>
</organism>
<dbReference type="Proteomes" id="UP000269396">
    <property type="component" value="Unassembled WGS sequence"/>
</dbReference>
<reference evidence="1 2" key="1">
    <citation type="submission" date="2018-11" db="EMBL/GenBank/DDBJ databases">
        <authorList>
            <consortium name="Pathogen Informatics"/>
        </authorList>
    </citation>
    <scope>NUCLEOTIDE SEQUENCE [LARGE SCALE GENOMIC DNA]</scope>
    <source>
        <strain>Denwood</strain>
        <strain evidence="2">Zambia</strain>
    </source>
</reference>
<evidence type="ECO:0000313" key="2">
    <source>
        <dbReference type="Proteomes" id="UP000269396"/>
    </source>
</evidence>
<accession>A0A183Q7G3</accession>
<sequence>MNKSSSHIDHLTSTTHTTINTTTTTNIIDKQHTSIQHIHIRLFIHILFLLTKDTSIIQLLNKINLNEFMEQIIQLFNILFLNQVNINNNNNNTICHYLISNEIDIIVFELIHYCCFYQDNKQLKQLEQLKQIKNNLLLIYKLKQTIQNSMNIYNWYKQRCLYLFNIIFRSSIESLKTNLMPNSPHLLSGLETDSNSRGSPNEVINQLDNINKEDNNDNINEYLKEIQQLKDKILDLSIEINEMQMNSLKYLMDINLFYEK</sequence>
<keyword evidence="2" id="KW-1185">Reference proteome</keyword>
<evidence type="ECO:0000313" key="1">
    <source>
        <dbReference type="EMBL" id="VDP87607.1"/>
    </source>
</evidence>
<dbReference type="EMBL" id="UZAL01052190">
    <property type="protein sequence ID" value="VDP87607.1"/>
    <property type="molecule type" value="Genomic_DNA"/>
</dbReference>
<proteinExistence type="predicted"/>
<name>A0A183Q7G3_9TREM</name>
<gene>
    <name evidence="1" type="ORF">SMTD_LOCUS22549</name>
</gene>
<protein>
    <submittedName>
        <fullName evidence="1">Uncharacterized protein</fullName>
    </submittedName>
</protein>
<dbReference type="AlphaFoldDB" id="A0A183Q7G3"/>